<dbReference type="Proteomes" id="UP000029447">
    <property type="component" value="Unassembled WGS sequence"/>
</dbReference>
<dbReference type="EMBL" id="JQOF01000010">
    <property type="protein sequence ID" value="KGA41044.1"/>
    <property type="molecule type" value="Genomic_DNA"/>
</dbReference>
<keyword evidence="2" id="KW-1185">Reference proteome</keyword>
<proteinExistence type="predicted"/>
<dbReference type="InterPro" id="IPR023393">
    <property type="entry name" value="START-like_dom_sf"/>
</dbReference>
<organism evidence="1 2">
    <name type="scientific">Pectobacterium odoriferum</name>
    <dbReference type="NCBI Taxonomy" id="78398"/>
    <lineage>
        <taxon>Bacteria</taxon>
        <taxon>Pseudomonadati</taxon>
        <taxon>Pseudomonadota</taxon>
        <taxon>Gammaproteobacteria</taxon>
        <taxon>Enterobacterales</taxon>
        <taxon>Pectobacteriaceae</taxon>
        <taxon>Pectobacterium</taxon>
    </lineage>
</organism>
<sequence>MPQVDYNAVIDRPAETVWRVLKQFGQISQWHPAILESIIEDGQPDGFVGCVRRLTLQGGAVLRERLLMVDERHLSFSYRFEEAPLPVDNYVATVKLIPLSSESRTVVQWMAAFDTREPDPQGEQVADIRALIVGGHNSLQQFLSDGSMA</sequence>
<evidence type="ECO:0000313" key="1">
    <source>
        <dbReference type="EMBL" id="KGA41044.1"/>
    </source>
</evidence>
<protein>
    <submittedName>
        <fullName evidence="1">Polyketide cyclase</fullName>
    </submittedName>
</protein>
<dbReference type="InterPro" id="IPR019587">
    <property type="entry name" value="Polyketide_cyclase/dehydratase"/>
</dbReference>
<dbReference type="RefSeq" id="WP_039491625.1">
    <property type="nucleotide sequence ID" value="NZ_JADOXW010000041.1"/>
</dbReference>
<name>A0ABR4VNU7_9GAMM</name>
<dbReference type="CDD" id="cd07821">
    <property type="entry name" value="PYR_PYL_RCAR_like"/>
    <property type="match status" value="1"/>
</dbReference>
<dbReference type="PANTHER" id="PTHR39332">
    <property type="entry name" value="BLL4707 PROTEIN"/>
    <property type="match status" value="1"/>
</dbReference>
<reference evidence="1 2" key="1">
    <citation type="submission" date="2014-08" db="EMBL/GenBank/DDBJ databases">
        <title>Genome sequences of NCPPB Pectobacterium isolates.</title>
        <authorList>
            <person name="Glover R.H."/>
            <person name="Sapp M."/>
            <person name="Elphinstone J."/>
        </authorList>
    </citation>
    <scope>NUCLEOTIDE SEQUENCE [LARGE SCALE GENOMIC DNA]</scope>
    <source>
        <strain evidence="1 2">NCPPB3841</strain>
    </source>
</reference>
<gene>
    <name evidence="1" type="ORF">KU75_13860</name>
</gene>
<comment type="caution">
    <text evidence="1">The sequence shown here is derived from an EMBL/GenBank/DDBJ whole genome shotgun (WGS) entry which is preliminary data.</text>
</comment>
<accession>A0ABR4VNU7</accession>
<evidence type="ECO:0000313" key="2">
    <source>
        <dbReference type="Proteomes" id="UP000029447"/>
    </source>
</evidence>
<dbReference type="Gene3D" id="3.30.530.20">
    <property type="match status" value="1"/>
</dbReference>
<dbReference type="Pfam" id="PF10604">
    <property type="entry name" value="Polyketide_cyc2"/>
    <property type="match status" value="1"/>
</dbReference>
<dbReference type="SUPFAM" id="SSF55961">
    <property type="entry name" value="Bet v1-like"/>
    <property type="match status" value="1"/>
</dbReference>
<dbReference type="PANTHER" id="PTHR39332:SF7">
    <property type="entry name" value="SRPBCC FAMILY PROTEIN"/>
    <property type="match status" value="1"/>
</dbReference>